<evidence type="ECO:0000313" key="2">
    <source>
        <dbReference type="EMBL" id="PSR80804.1"/>
    </source>
</evidence>
<keyword evidence="3" id="KW-1185">Reference proteome</keyword>
<proteinExistence type="predicted"/>
<organism evidence="2 3">
    <name type="scientific">Coniella lustricola</name>
    <dbReference type="NCBI Taxonomy" id="2025994"/>
    <lineage>
        <taxon>Eukaryota</taxon>
        <taxon>Fungi</taxon>
        <taxon>Dikarya</taxon>
        <taxon>Ascomycota</taxon>
        <taxon>Pezizomycotina</taxon>
        <taxon>Sordariomycetes</taxon>
        <taxon>Sordariomycetidae</taxon>
        <taxon>Diaporthales</taxon>
        <taxon>Schizoparmaceae</taxon>
        <taxon>Coniella</taxon>
    </lineage>
</organism>
<name>A0A2T3A0Y1_9PEZI</name>
<reference evidence="2 3" key="1">
    <citation type="journal article" date="2018" name="Mycol. Prog.">
        <title>Coniella lustricola, a new species from submerged detritus.</title>
        <authorList>
            <person name="Raudabaugh D.B."/>
            <person name="Iturriaga T."/>
            <person name="Carver A."/>
            <person name="Mondo S."/>
            <person name="Pangilinan J."/>
            <person name="Lipzen A."/>
            <person name="He G."/>
            <person name="Amirebrahimi M."/>
            <person name="Grigoriev I.V."/>
            <person name="Miller A.N."/>
        </authorList>
    </citation>
    <scope>NUCLEOTIDE SEQUENCE [LARGE SCALE GENOMIC DNA]</scope>
    <source>
        <strain evidence="2 3">B22-T-1</strain>
    </source>
</reference>
<dbReference type="AlphaFoldDB" id="A0A2T3A0Y1"/>
<dbReference type="Proteomes" id="UP000241462">
    <property type="component" value="Unassembled WGS sequence"/>
</dbReference>
<evidence type="ECO:0000313" key="3">
    <source>
        <dbReference type="Proteomes" id="UP000241462"/>
    </source>
</evidence>
<feature type="region of interest" description="Disordered" evidence="1">
    <location>
        <begin position="90"/>
        <end position="135"/>
    </location>
</feature>
<gene>
    <name evidence="2" type="ORF">BD289DRAFT_53750</name>
</gene>
<dbReference type="InParanoid" id="A0A2T3A0Y1"/>
<accession>A0A2T3A0Y1</accession>
<dbReference type="EMBL" id="KZ678519">
    <property type="protein sequence ID" value="PSR80804.1"/>
    <property type="molecule type" value="Genomic_DNA"/>
</dbReference>
<feature type="compositionally biased region" description="Basic and acidic residues" evidence="1">
    <location>
        <begin position="98"/>
        <end position="115"/>
    </location>
</feature>
<evidence type="ECO:0000256" key="1">
    <source>
        <dbReference type="SAM" id="MobiDB-lite"/>
    </source>
</evidence>
<protein>
    <submittedName>
        <fullName evidence="2">Uncharacterized protein</fullName>
    </submittedName>
</protein>
<sequence>MLSALFTRLGLVPQAQGHIRTPDTVGGPGSFPSIILFTAQKMAMGVPSVQEIRPSPKQHLGLGGRMEMRGHHNSPCTKVFVRIRTRSPCPTPSPSFLEHMKRESKSEKAESESQQRMRARASEQTNQKTHSNRKEQLSLSNCSMWPWHVCVWMCVCACVEMG</sequence>